<evidence type="ECO:0000259" key="2">
    <source>
        <dbReference type="Pfam" id="PF01243"/>
    </source>
</evidence>
<feature type="domain" description="DUF2470" evidence="3">
    <location>
        <begin position="5"/>
        <end position="62"/>
    </location>
</feature>
<gene>
    <name evidence="4" type="primary">hugZ</name>
    <name evidence="4" type="ORF">FPD38_03455</name>
</gene>
<dbReference type="Pfam" id="PF10615">
    <property type="entry name" value="DUF2470"/>
    <property type="match status" value="1"/>
</dbReference>
<dbReference type="Proteomes" id="UP000321629">
    <property type="component" value="Unassembled WGS sequence"/>
</dbReference>
<evidence type="ECO:0000313" key="5">
    <source>
        <dbReference type="Proteomes" id="UP000321629"/>
    </source>
</evidence>
<dbReference type="InterPro" id="IPR052019">
    <property type="entry name" value="F420H2_bilvrd_red/Heme_oxyg"/>
</dbReference>
<evidence type="ECO:0000259" key="3">
    <source>
        <dbReference type="Pfam" id="PF10615"/>
    </source>
</evidence>
<dbReference type="Pfam" id="PF01243">
    <property type="entry name" value="PNPOx_N"/>
    <property type="match status" value="1"/>
</dbReference>
<evidence type="ECO:0000313" key="4">
    <source>
        <dbReference type="EMBL" id="TXE88368.1"/>
    </source>
</evidence>
<comment type="caution">
    <text evidence="4">The sequence shown here is derived from an EMBL/GenBank/DDBJ whole genome shotgun (WGS) entry which is preliminary data.</text>
</comment>
<dbReference type="AlphaFoldDB" id="A0A5C7DR09"/>
<evidence type="ECO:0000256" key="1">
    <source>
        <dbReference type="ARBA" id="ARBA00023002"/>
    </source>
</evidence>
<feature type="domain" description="Pyridoxamine 5'-phosphate oxidase N-terminal" evidence="2">
    <location>
        <begin position="87"/>
        <end position="220"/>
    </location>
</feature>
<dbReference type="Gene3D" id="2.30.110.10">
    <property type="entry name" value="Electron Transport, Fmn-binding Protein, Chain A"/>
    <property type="match status" value="1"/>
</dbReference>
<dbReference type="InterPro" id="IPR019595">
    <property type="entry name" value="DUF2470"/>
</dbReference>
<name>A0A5C7DR09_9BACT</name>
<dbReference type="GO" id="GO:0004392">
    <property type="term" value="F:heme oxygenase (decyclizing) activity"/>
    <property type="evidence" value="ECO:0007669"/>
    <property type="project" value="UniProtKB-EC"/>
</dbReference>
<dbReference type="GO" id="GO:0070967">
    <property type="term" value="F:coenzyme F420 binding"/>
    <property type="evidence" value="ECO:0007669"/>
    <property type="project" value="TreeGrafter"/>
</dbReference>
<dbReference type="InterPro" id="IPR012349">
    <property type="entry name" value="Split_barrel_FMN-bd"/>
</dbReference>
<keyword evidence="1 4" id="KW-0560">Oxidoreductase</keyword>
<dbReference type="GO" id="GO:0016627">
    <property type="term" value="F:oxidoreductase activity, acting on the CH-CH group of donors"/>
    <property type="evidence" value="ECO:0007669"/>
    <property type="project" value="TreeGrafter"/>
</dbReference>
<dbReference type="EC" id="1.14.14.18" evidence="4"/>
<dbReference type="SUPFAM" id="SSF50475">
    <property type="entry name" value="FMN-binding split barrel"/>
    <property type="match status" value="1"/>
</dbReference>
<protein>
    <submittedName>
        <fullName evidence="4">HugZ family heme oxygenase</fullName>
        <ecNumber evidence="4">1.14.14.18</ecNumber>
    </submittedName>
</protein>
<dbReference type="GO" id="GO:0005829">
    <property type="term" value="C:cytosol"/>
    <property type="evidence" value="ECO:0007669"/>
    <property type="project" value="TreeGrafter"/>
</dbReference>
<dbReference type="Gene3D" id="3.20.180.10">
    <property type="entry name" value="PNP-oxidase-like"/>
    <property type="match status" value="1"/>
</dbReference>
<proteinExistence type="predicted"/>
<dbReference type="PANTHER" id="PTHR35176:SF6">
    <property type="entry name" value="HEME OXYGENASE HI_0854-RELATED"/>
    <property type="match status" value="1"/>
</dbReference>
<dbReference type="PANTHER" id="PTHR35176">
    <property type="entry name" value="HEME OXYGENASE HI_0854-RELATED"/>
    <property type="match status" value="1"/>
</dbReference>
<organism evidence="4 5">
    <name type="scientific">Campylobacter volucris</name>
    <dbReference type="NCBI Taxonomy" id="1031542"/>
    <lineage>
        <taxon>Bacteria</taxon>
        <taxon>Pseudomonadati</taxon>
        <taxon>Campylobacterota</taxon>
        <taxon>Epsilonproteobacteria</taxon>
        <taxon>Campylobacterales</taxon>
        <taxon>Campylobacteraceae</taxon>
        <taxon>Campylobacter</taxon>
    </lineage>
</organism>
<dbReference type="InterPro" id="IPR037119">
    <property type="entry name" value="Haem_oxidase_HugZ-like_sf"/>
</dbReference>
<accession>A0A5C7DR09</accession>
<dbReference type="RefSeq" id="WP_147555396.1">
    <property type="nucleotide sequence ID" value="NZ_VOWJ01000021.1"/>
</dbReference>
<dbReference type="InterPro" id="IPR026324">
    <property type="entry name" value="Haem_oxygenase_HugZ"/>
</dbReference>
<dbReference type="NCBIfam" id="TIGR04109">
    <property type="entry name" value="heme_ox_HugZ"/>
    <property type="match status" value="1"/>
</dbReference>
<dbReference type="InterPro" id="IPR011576">
    <property type="entry name" value="Pyridox_Oxase_N"/>
</dbReference>
<reference evidence="4 5" key="1">
    <citation type="submission" date="2019-07" db="EMBL/GenBank/DDBJ databases">
        <title>Rapid identification of Enteric Bacteria from Whole Genome Sequences (WGS) using Average Nucleotide Identity (ANI).</title>
        <authorList>
            <person name="Lane C."/>
        </authorList>
    </citation>
    <scope>NUCLEOTIDE SEQUENCE [LARGE SCALE GENOMIC DNA]</scope>
    <source>
        <strain evidence="4 5">2016D-0084</strain>
    </source>
</reference>
<dbReference type="EMBL" id="VOWJ01000021">
    <property type="protein sequence ID" value="TXE88368.1"/>
    <property type="molecule type" value="Genomic_DNA"/>
</dbReference>
<sequence length="248" mass="29033">MDFSTIIEHMNDHHKEDLKSLCKKFANESQVDEVSLESVDFEGLNISYDDKNLKVKFPQKADENTIKDMIIKLCTDAKEKKDLSHINKEIQAFIDEFNSVCMATLSKDNEVMCSYAPFIKSQYGFFIYISEASEHFLNIKNNPKNIEIMFLEDESKAASCILRKRLRYKCEIEFTQRNEKFDQIYDEFENQTGEDHGIKMIRNMQDFHLIKLNFKEGRFVKGFGQAYDLKDGCISQAKGQSPHNYHKK</sequence>